<evidence type="ECO:0000313" key="10">
    <source>
        <dbReference type="Proteomes" id="UP001597260"/>
    </source>
</evidence>
<dbReference type="InterPro" id="IPR001128">
    <property type="entry name" value="Cyt_P450"/>
</dbReference>
<dbReference type="Pfam" id="PF00067">
    <property type="entry name" value="p450"/>
    <property type="match status" value="1"/>
</dbReference>
<dbReference type="RefSeq" id="WP_377567305.1">
    <property type="nucleotide sequence ID" value="NZ_JBHTMP010000004.1"/>
</dbReference>
<keyword evidence="10" id="KW-1185">Reference proteome</keyword>
<accession>A0ABW3YAD5</accession>
<keyword evidence="6 7" id="KW-0503">Monooxygenase</keyword>
<name>A0ABW3YAD5_9ACTN</name>
<dbReference type="InterPro" id="IPR050196">
    <property type="entry name" value="Cytochrome_P450_Monoox"/>
</dbReference>
<comment type="caution">
    <text evidence="9">The sequence shown here is derived from an EMBL/GenBank/DDBJ whole genome shotgun (WGS) entry which is preliminary data.</text>
</comment>
<dbReference type="InterPro" id="IPR002401">
    <property type="entry name" value="Cyt_P450_E_grp-I"/>
</dbReference>
<protein>
    <submittedName>
        <fullName evidence="9">Cytochrome P450</fullName>
    </submittedName>
</protein>
<keyword evidence="2 7" id="KW-0349">Heme</keyword>
<gene>
    <name evidence="9" type="ORF">ACFQ4H_04630</name>
</gene>
<evidence type="ECO:0000256" key="5">
    <source>
        <dbReference type="ARBA" id="ARBA00023004"/>
    </source>
</evidence>
<evidence type="ECO:0000256" key="3">
    <source>
        <dbReference type="ARBA" id="ARBA00022723"/>
    </source>
</evidence>
<dbReference type="InterPro" id="IPR036396">
    <property type="entry name" value="Cyt_P450_sf"/>
</dbReference>
<evidence type="ECO:0000256" key="4">
    <source>
        <dbReference type="ARBA" id="ARBA00023002"/>
    </source>
</evidence>
<comment type="similarity">
    <text evidence="1 7">Belongs to the cytochrome P450 family.</text>
</comment>
<evidence type="ECO:0000256" key="8">
    <source>
        <dbReference type="SAM" id="MobiDB-lite"/>
    </source>
</evidence>
<evidence type="ECO:0000313" key="9">
    <source>
        <dbReference type="EMBL" id="MFD1320375.1"/>
    </source>
</evidence>
<dbReference type="PANTHER" id="PTHR24291">
    <property type="entry name" value="CYTOCHROME P450 FAMILY 4"/>
    <property type="match status" value="1"/>
</dbReference>
<dbReference type="Proteomes" id="UP001597260">
    <property type="component" value="Unassembled WGS sequence"/>
</dbReference>
<dbReference type="PANTHER" id="PTHR24291:SF50">
    <property type="entry name" value="BIFUNCTIONAL ALBAFLAVENONE MONOOXYGENASE_TERPENE SYNTHASE"/>
    <property type="match status" value="1"/>
</dbReference>
<keyword evidence="3 7" id="KW-0479">Metal-binding</keyword>
<dbReference type="SUPFAM" id="SSF48264">
    <property type="entry name" value="Cytochrome P450"/>
    <property type="match status" value="1"/>
</dbReference>
<dbReference type="Gene3D" id="1.10.630.10">
    <property type="entry name" value="Cytochrome P450"/>
    <property type="match status" value="1"/>
</dbReference>
<evidence type="ECO:0000256" key="6">
    <source>
        <dbReference type="ARBA" id="ARBA00023033"/>
    </source>
</evidence>
<dbReference type="PROSITE" id="PS00086">
    <property type="entry name" value="CYTOCHROME_P450"/>
    <property type="match status" value="1"/>
</dbReference>
<reference evidence="10" key="1">
    <citation type="journal article" date="2019" name="Int. J. Syst. Evol. Microbiol.">
        <title>The Global Catalogue of Microorganisms (GCM) 10K type strain sequencing project: providing services to taxonomists for standard genome sequencing and annotation.</title>
        <authorList>
            <consortium name="The Broad Institute Genomics Platform"/>
            <consortium name="The Broad Institute Genome Sequencing Center for Infectious Disease"/>
            <person name="Wu L."/>
            <person name="Ma J."/>
        </authorList>
    </citation>
    <scope>NUCLEOTIDE SEQUENCE [LARGE SCALE GENOMIC DNA]</scope>
    <source>
        <strain evidence="10">JCM 31037</strain>
    </source>
</reference>
<organism evidence="9 10">
    <name type="scientific">Micromonospora sonneratiae</name>
    <dbReference type="NCBI Taxonomy" id="1184706"/>
    <lineage>
        <taxon>Bacteria</taxon>
        <taxon>Bacillati</taxon>
        <taxon>Actinomycetota</taxon>
        <taxon>Actinomycetes</taxon>
        <taxon>Micromonosporales</taxon>
        <taxon>Micromonosporaceae</taxon>
        <taxon>Micromonospora</taxon>
    </lineage>
</organism>
<dbReference type="PRINTS" id="PR00463">
    <property type="entry name" value="EP450I"/>
</dbReference>
<evidence type="ECO:0000256" key="2">
    <source>
        <dbReference type="ARBA" id="ARBA00022617"/>
    </source>
</evidence>
<sequence>MPDAEAKPAGTSELGEAKSPPPHRLLPRLARDPHQTLIDLGNQAGGALLRLDLGLFRPYLVTHPAHVQHIMRDNVGNYTRDGNSMLWRSVRRAAGDGILSEGPGWVTSRRIMQPLFTPKRIDPLIEEMASAVSDAVDELDEAARTGQPIDIAAELSRIVCHAVTRVFFADKISVPDALRLVSAQDTLVTSAKSRFLVPFMPDFVPMPGDRAFRDALHTIDELLLPVVREARRRPSDSDDVVATLGRARTEDGHELDEQRMRDDVVAMFAVTTETTYAVLTWLWPILDQHPEIADRLYDEIETVVGAAPVDRSHLPELRYTRMVLDELLRMFPPGWLLPRRVMAADVLGGVPLKPGATVILSPYVTQRMAAFWDRPEVFDPERFAPDQPKRAHRYSYYPFGGGPHQCIGAHLFSLEAQIIVATLLSRFRFRLRAPGIPVPKVAASLRVRDRVEMTLLPVKRPAAA</sequence>
<dbReference type="EMBL" id="JBHTMP010000004">
    <property type="protein sequence ID" value="MFD1320375.1"/>
    <property type="molecule type" value="Genomic_DNA"/>
</dbReference>
<keyword evidence="4 7" id="KW-0560">Oxidoreductase</keyword>
<evidence type="ECO:0000256" key="1">
    <source>
        <dbReference type="ARBA" id="ARBA00010617"/>
    </source>
</evidence>
<dbReference type="InterPro" id="IPR017972">
    <property type="entry name" value="Cyt_P450_CS"/>
</dbReference>
<keyword evidence="5 7" id="KW-0408">Iron</keyword>
<proteinExistence type="inferred from homology"/>
<evidence type="ECO:0000256" key="7">
    <source>
        <dbReference type="RuleBase" id="RU000461"/>
    </source>
</evidence>
<feature type="region of interest" description="Disordered" evidence="8">
    <location>
        <begin position="1"/>
        <end position="28"/>
    </location>
</feature>